<name>A0A4P8IH90_9FIRM</name>
<accession>A0A4P8IH90</accession>
<dbReference type="EMBL" id="CP040058">
    <property type="protein sequence ID" value="QCP35353.1"/>
    <property type="molecule type" value="Genomic_DNA"/>
</dbReference>
<dbReference type="PANTHER" id="PTHR48100:SF1">
    <property type="entry name" value="HISTIDINE PHOSPHATASE FAMILY PROTEIN-RELATED"/>
    <property type="match status" value="1"/>
</dbReference>
<dbReference type="InterPro" id="IPR050275">
    <property type="entry name" value="PGM_Phosphatase"/>
</dbReference>
<dbReference type="Gene3D" id="3.40.50.1240">
    <property type="entry name" value="Phosphoglycerate mutase-like"/>
    <property type="match status" value="1"/>
</dbReference>
<organism evidence="1 2">
    <name type="scientific">Anaerostipes rhamnosivorans</name>
    <dbReference type="NCBI Taxonomy" id="1229621"/>
    <lineage>
        <taxon>Bacteria</taxon>
        <taxon>Bacillati</taxon>
        <taxon>Bacillota</taxon>
        <taxon>Clostridia</taxon>
        <taxon>Lachnospirales</taxon>
        <taxon>Lachnospiraceae</taxon>
        <taxon>Anaerostipes</taxon>
    </lineage>
</organism>
<dbReference type="InterPro" id="IPR013078">
    <property type="entry name" value="His_Pase_superF_clade-1"/>
</dbReference>
<dbReference type="KEGG" id="arf:AR1Y2_1899"/>
<proteinExistence type="predicted"/>
<evidence type="ECO:0000313" key="2">
    <source>
        <dbReference type="Proteomes" id="UP000298653"/>
    </source>
</evidence>
<protein>
    <submittedName>
        <fullName evidence="1">Alpha-ribazole-5'-phosphate phosphatase</fullName>
        <ecNumber evidence="1">3.1.3.73</ecNumber>
    </submittedName>
</protein>
<dbReference type="AlphaFoldDB" id="A0A4P8IH90"/>
<dbReference type="EC" id="3.1.3.73" evidence="1"/>
<dbReference type="Pfam" id="PF00300">
    <property type="entry name" value="His_Phos_1"/>
    <property type="match status" value="1"/>
</dbReference>
<evidence type="ECO:0000313" key="1">
    <source>
        <dbReference type="EMBL" id="QCP35353.1"/>
    </source>
</evidence>
<dbReference type="GO" id="GO:0005737">
    <property type="term" value="C:cytoplasm"/>
    <property type="evidence" value="ECO:0007669"/>
    <property type="project" value="TreeGrafter"/>
</dbReference>
<dbReference type="CDD" id="cd07067">
    <property type="entry name" value="HP_PGM_like"/>
    <property type="match status" value="1"/>
</dbReference>
<dbReference type="InterPro" id="IPR029033">
    <property type="entry name" value="His_PPase_superfam"/>
</dbReference>
<dbReference type="PANTHER" id="PTHR48100">
    <property type="entry name" value="BROAD-SPECIFICITY PHOSPHATASE YOR283W-RELATED"/>
    <property type="match status" value="1"/>
</dbReference>
<gene>
    <name evidence="1" type="ORF">AR1Y2_1899</name>
</gene>
<keyword evidence="1" id="KW-0378">Hydrolase</keyword>
<dbReference type="OrthoDB" id="9783269at2"/>
<keyword evidence="2" id="KW-1185">Reference proteome</keyword>
<dbReference type="Proteomes" id="UP000298653">
    <property type="component" value="Chromosome"/>
</dbReference>
<dbReference type="GO" id="GO:0043755">
    <property type="term" value="F:alpha-ribazole phosphatase activity"/>
    <property type="evidence" value="ECO:0007669"/>
    <property type="project" value="UniProtKB-EC"/>
</dbReference>
<dbReference type="SMART" id="SM00855">
    <property type="entry name" value="PGAM"/>
    <property type="match status" value="1"/>
</dbReference>
<dbReference type="SUPFAM" id="SSF53254">
    <property type="entry name" value="Phosphoglycerate mutase-like"/>
    <property type="match status" value="1"/>
</dbReference>
<sequence>MMTGYLIRHGRTPGNLDGRYVGKRTNEELSPEGKEQCKNRVCPRADVIYTSPLRRCVQTASLLYPDRDVITQELLSECDFGIFEGKNYKELSGEPLYQQWIDSRGTLPFPGGESREQFQTRCLQGFFFCLEHCMQNRYKTFAMVVHGGTIMSILDALVVPHREYFEWQVKNLEGFKIQIEEQQWIAGNRSIRTVRKEADVWR</sequence>
<reference evidence="1 2" key="1">
    <citation type="submission" date="2019-05" db="EMBL/GenBank/DDBJ databases">
        <title>Complete genome sequencing of Anaerostipes rhamnosivorans.</title>
        <authorList>
            <person name="Bui T.P.N."/>
            <person name="de Vos W.M."/>
        </authorList>
    </citation>
    <scope>NUCLEOTIDE SEQUENCE [LARGE SCALE GENOMIC DNA]</scope>
    <source>
        <strain evidence="1 2">1y2</strain>
    </source>
</reference>